<evidence type="ECO:0000256" key="3">
    <source>
        <dbReference type="ARBA" id="ARBA00009797"/>
    </source>
</evidence>
<dbReference type="InterPro" id="IPR019190">
    <property type="entry name" value="EXOV"/>
</dbReference>
<evidence type="ECO:0000256" key="2">
    <source>
        <dbReference type="ARBA" id="ARBA00001966"/>
    </source>
</evidence>
<evidence type="ECO:0000313" key="13">
    <source>
        <dbReference type="EMBL" id="GMM37166.1"/>
    </source>
</evidence>
<dbReference type="GO" id="GO:0005739">
    <property type="term" value="C:mitochondrion"/>
    <property type="evidence" value="ECO:0007669"/>
    <property type="project" value="TreeGrafter"/>
</dbReference>
<evidence type="ECO:0000256" key="11">
    <source>
        <dbReference type="ARBA" id="ARBA00023014"/>
    </source>
</evidence>
<dbReference type="PANTHER" id="PTHR14464:SF4">
    <property type="entry name" value="EXONUCLEASE V"/>
    <property type="match status" value="1"/>
</dbReference>
<keyword evidence="8" id="KW-0269">Exonuclease</keyword>
<comment type="cofactor">
    <cofactor evidence="2">
        <name>[4Fe-4S] cluster</name>
        <dbReference type="ChEBI" id="CHEBI:49883"/>
    </cofactor>
</comment>
<dbReference type="GeneID" id="90075141"/>
<name>A0AAV5QQZ0_9ASCO</name>
<protein>
    <recommendedName>
        <fullName evidence="5">Exonuclease V, mitochondrial</fullName>
    </recommendedName>
    <alternativeName>
        <fullName evidence="12">Defects in morphology protein 1</fullName>
    </alternativeName>
</protein>
<comment type="cofactor">
    <cofactor evidence="1">
        <name>Mg(2+)</name>
        <dbReference type="ChEBI" id="CHEBI:18420"/>
    </cofactor>
</comment>
<keyword evidence="6" id="KW-0004">4Fe-4S</keyword>
<comment type="caution">
    <text evidence="13">The sequence shown here is derived from an EMBL/GenBank/DDBJ whole genome shotgun (WGS) entry which is preliminary data.</text>
</comment>
<dbReference type="GO" id="GO:0036297">
    <property type="term" value="P:interstrand cross-link repair"/>
    <property type="evidence" value="ECO:0007669"/>
    <property type="project" value="TreeGrafter"/>
</dbReference>
<dbReference type="EMBL" id="BTFZ01000011">
    <property type="protein sequence ID" value="GMM37166.1"/>
    <property type="molecule type" value="Genomic_DNA"/>
</dbReference>
<keyword evidence="7" id="KW-0540">Nuclease</keyword>
<dbReference type="PANTHER" id="PTHR14464">
    <property type="entry name" value="EXONUCLEASE V"/>
    <property type="match status" value="1"/>
</dbReference>
<dbReference type="RefSeq" id="XP_064854162.1">
    <property type="nucleotide sequence ID" value="XM_064998090.1"/>
</dbReference>
<accession>A0AAV5QQZ0</accession>
<evidence type="ECO:0000256" key="1">
    <source>
        <dbReference type="ARBA" id="ARBA00001946"/>
    </source>
</evidence>
<dbReference type="GO" id="GO:0051539">
    <property type="term" value="F:4 iron, 4 sulfur cluster binding"/>
    <property type="evidence" value="ECO:0007669"/>
    <property type="project" value="UniProtKB-KW"/>
</dbReference>
<dbReference type="GO" id="GO:0005634">
    <property type="term" value="C:nucleus"/>
    <property type="evidence" value="ECO:0007669"/>
    <property type="project" value="TreeGrafter"/>
</dbReference>
<evidence type="ECO:0000256" key="9">
    <source>
        <dbReference type="ARBA" id="ARBA00022842"/>
    </source>
</evidence>
<sequence>MSKQFIEKALFNRLQKKVISVPRYLPEDAFASNQASVTEIETLPPSNHDSLEPALELTVRESISSFFDKSKFKSPRKLSSQSAVEFTTPFDKRVFEFKIDRDSSNDLSVFNTSGVTPYDVYNLNYDGLRVGGGRERINSGWDKRLSVTGLLVNKWCELNTMYKIYSRFEKILTPQMMRGSVKHGQLESLAHPIDVDLVRRFMEMMPEELSKEEKYSESVVDSIVKLVNLMINGEARELKFHHFIDRKTNVFVTGGSDLKDENMLGNRYILVSAIVDHLSIRDMNPIHRLRFKDYPFSGTFDDLRNDFLGFSEDIGPKLTISDVKTRSIPSIPAQANVVNSSKLQVSLYRKMLGLLSSSPNTYEVLIQTAKRHGVDVDAALSPLLALRFSEQLPFFESDFKELMEGIFPINYPYPLRNQSPSSELEENVVSSAERNFANYVYLLNKWKQPLTLRYFLHRYSTLLNALSSQLNNSDELELDYYHSDFGSFAQIKFQYDGPTSDMELESNVKFWLGQRPAKPIDPTYKNFSTYCTSCEYKKICIWKSYHEKLPFKTDFH</sequence>
<dbReference type="Proteomes" id="UP001360560">
    <property type="component" value="Unassembled WGS sequence"/>
</dbReference>
<dbReference type="AlphaFoldDB" id="A0AAV5QQZ0"/>
<dbReference type="Pfam" id="PF09810">
    <property type="entry name" value="Exo5"/>
    <property type="match status" value="1"/>
</dbReference>
<proteinExistence type="inferred from homology"/>
<comment type="subunit">
    <text evidence="4">Monomer.</text>
</comment>
<evidence type="ECO:0000256" key="8">
    <source>
        <dbReference type="ARBA" id="ARBA00022839"/>
    </source>
</evidence>
<keyword evidence="9" id="KW-0460">Magnesium</keyword>
<evidence type="ECO:0000256" key="5">
    <source>
        <dbReference type="ARBA" id="ARBA00013561"/>
    </source>
</evidence>
<evidence type="ECO:0000256" key="4">
    <source>
        <dbReference type="ARBA" id="ARBA00011245"/>
    </source>
</evidence>
<keyword evidence="8" id="KW-0378">Hydrolase</keyword>
<dbReference type="GO" id="GO:0045145">
    <property type="term" value="F:single-stranded DNA 5'-3' DNA exonuclease activity"/>
    <property type="evidence" value="ECO:0007669"/>
    <property type="project" value="InterPro"/>
</dbReference>
<evidence type="ECO:0000313" key="14">
    <source>
        <dbReference type="Proteomes" id="UP001360560"/>
    </source>
</evidence>
<comment type="similarity">
    <text evidence="3">Belongs to the EXO5 family.</text>
</comment>
<keyword evidence="6" id="KW-0479">Metal-binding</keyword>
<evidence type="ECO:0000256" key="12">
    <source>
        <dbReference type="ARBA" id="ARBA00030412"/>
    </source>
</evidence>
<organism evidence="13 14">
    <name type="scientific">Saccharomycopsis crataegensis</name>
    <dbReference type="NCBI Taxonomy" id="43959"/>
    <lineage>
        <taxon>Eukaryota</taxon>
        <taxon>Fungi</taxon>
        <taxon>Dikarya</taxon>
        <taxon>Ascomycota</taxon>
        <taxon>Saccharomycotina</taxon>
        <taxon>Saccharomycetes</taxon>
        <taxon>Saccharomycopsidaceae</taxon>
        <taxon>Saccharomycopsis</taxon>
    </lineage>
</organism>
<keyword evidence="11" id="KW-0411">Iron-sulfur</keyword>
<gene>
    <name evidence="13" type="ORF">DASC09_044910</name>
</gene>
<keyword evidence="14" id="KW-1185">Reference proteome</keyword>
<evidence type="ECO:0000256" key="6">
    <source>
        <dbReference type="ARBA" id="ARBA00022485"/>
    </source>
</evidence>
<evidence type="ECO:0000256" key="7">
    <source>
        <dbReference type="ARBA" id="ARBA00022722"/>
    </source>
</evidence>
<reference evidence="13 14" key="1">
    <citation type="journal article" date="2023" name="Elife">
        <title>Identification of key yeast species and microbe-microbe interactions impacting larval growth of Drosophila in the wild.</title>
        <authorList>
            <person name="Mure A."/>
            <person name="Sugiura Y."/>
            <person name="Maeda R."/>
            <person name="Honda K."/>
            <person name="Sakurai N."/>
            <person name="Takahashi Y."/>
            <person name="Watada M."/>
            <person name="Katoh T."/>
            <person name="Gotoh A."/>
            <person name="Gotoh Y."/>
            <person name="Taniguchi I."/>
            <person name="Nakamura K."/>
            <person name="Hayashi T."/>
            <person name="Katayama T."/>
            <person name="Uemura T."/>
            <person name="Hattori Y."/>
        </authorList>
    </citation>
    <scope>NUCLEOTIDE SEQUENCE [LARGE SCALE GENOMIC DNA]</scope>
    <source>
        <strain evidence="13 14">SC-9</strain>
    </source>
</reference>
<evidence type="ECO:0000256" key="10">
    <source>
        <dbReference type="ARBA" id="ARBA00023004"/>
    </source>
</evidence>
<keyword evidence="10" id="KW-0408">Iron</keyword>